<accession>A0A1B9F7H9</accession>
<name>A0A1B9F7H9_9BACT</name>
<reference evidence="1 2" key="1">
    <citation type="submission" date="2016-06" db="EMBL/GenBank/DDBJ databases">
        <title>Respiratory ammonification of nitrate coupled to the oxidation of elemental sulfur in deep-sea autotrophic thermophilic bacteria.</title>
        <authorList>
            <person name="Slobodkina G.B."/>
            <person name="Mardanov A.V."/>
            <person name="Ravin N.V."/>
            <person name="Frolova A.A."/>
            <person name="Viryasiv M.B."/>
            <person name="Chernyh N.A."/>
            <person name="Bonch-Osmolovskaya E.A."/>
            <person name="Slobodkin A.I."/>
        </authorList>
    </citation>
    <scope>NUCLEOTIDE SEQUENCE [LARGE SCALE GENOMIC DNA]</scope>
    <source>
        <strain evidence="1 2">S69</strain>
    </source>
</reference>
<dbReference type="RefSeq" id="WP_067616544.1">
    <property type="nucleotide sequence ID" value="NZ_MAGO01000003.1"/>
</dbReference>
<proteinExistence type="predicted"/>
<dbReference type="Proteomes" id="UP000093080">
    <property type="component" value="Unassembled WGS sequence"/>
</dbReference>
<evidence type="ECO:0000313" key="2">
    <source>
        <dbReference type="Proteomes" id="UP000093080"/>
    </source>
</evidence>
<dbReference type="STRING" id="1156395.DBT_0775"/>
<dbReference type="EMBL" id="MAGO01000003">
    <property type="protein sequence ID" value="OCC15850.1"/>
    <property type="molecule type" value="Genomic_DNA"/>
</dbReference>
<gene>
    <name evidence="1" type="ORF">DBT_0775</name>
</gene>
<comment type="caution">
    <text evidence="1">The sequence shown here is derived from an EMBL/GenBank/DDBJ whole genome shotgun (WGS) entry which is preliminary data.</text>
</comment>
<evidence type="ECO:0000313" key="1">
    <source>
        <dbReference type="EMBL" id="OCC15850.1"/>
    </source>
</evidence>
<dbReference type="AlphaFoldDB" id="A0A1B9F7H9"/>
<organism evidence="1 2">
    <name type="scientific">Dissulfuribacter thermophilus</name>
    <dbReference type="NCBI Taxonomy" id="1156395"/>
    <lineage>
        <taxon>Bacteria</taxon>
        <taxon>Pseudomonadati</taxon>
        <taxon>Thermodesulfobacteriota</taxon>
        <taxon>Dissulfuribacteria</taxon>
        <taxon>Dissulfuribacterales</taxon>
        <taxon>Dissulfuribacteraceae</taxon>
        <taxon>Dissulfuribacter</taxon>
    </lineage>
</organism>
<dbReference type="OrthoDB" id="9806505at2"/>
<keyword evidence="2" id="KW-1185">Reference proteome</keyword>
<protein>
    <submittedName>
        <fullName evidence="1">Uncharacterized protein</fullName>
    </submittedName>
</protein>
<sequence>MLPLISCRSYWKSHYRYLKRRLEDLGGHILSPLILKHPSKEPWKTMGGFLTIAGKNPKRIPLLKTKFTQYGHSREQLIEVKEALKRILGQEI</sequence>